<comment type="caution">
    <text evidence="15">The sequence shown here is derived from an EMBL/GenBank/DDBJ whole genome shotgun (WGS) entry which is preliminary data.</text>
</comment>
<evidence type="ECO:0000256" key="8">
    <source>
        <dbReference type="ARBA" id="ARBA00022741"/>
    </source>
</evidence>
<dbReference type="FunFam" id="3.40.50.2020:FF:000005">
    <property type="entry name" value="Ribose-phosphate pyrophosphokinase 1"/>
    <property type="match status" value="1"/>
</dbReference>
<gene>
    <name evidence="15" type="ORF">GBAR_LOCUS20193</name>
</gene>
<dbReference type="SUPFAM" id="SSF53271">
    <property type="entry name" value="PRTase-like"/>
    <property type="match status" value="1"/>
</dbReference>
<dbReference type="GO" id="GO:0009165">
    <property type="term" value="P:nucleotide biosynthetic process"/>
    <property type="evidence" value="ECO:0007669"/>
    <property type="project" value="UniProtKB-KW"/>
</dbReference>
<protein>
    <recommendedName>
        <fullName evidence="4">ribose-phosphate diphosphokinase</fullName>
        <ecNumber evidence="4">2.7.6.1</ecNumber>
    </recommendedName>
</protein>
<evidence type="ECO:0000256" key="10">
    <source>
        <dbReference type="ARBA" id="ARBA00022840"/>
    </source>
</evidence>
<name>A0AA35STP3_GEOBA</name>
<dbReference type="FunFam" id="3.40.50.2020:FF:000031">
    <property type="entry name" value="Probable PRS4-ribose-phosphate pyrophosphokinase 3"/>
    <property type="match status" value="1"/>
</dbReference>
<dbReference type="Pfam" id="PF09773">
    <property type="entry name" value="Meckelin"/>
    <property type="match status" value="1"/>
</dbReference>
<evidence type="ECO:0000313" key="16">
    <source>
        <dbReference type="Proteomes" id="UP001174909"/>
    </source>
</evidence>
<dbReference type="EMBL" id="CASHTH010002839">
    <property type="protein sequence ID" value="CAI8035990.1"/>
    <property type="molecule type" value="Genomic_DNA"/>
</dbReference>
<dbReference type="GO" id="GO:0009156">
    <property type="term" value="P:ribonucleoside monophosphate biosynthetic process"/>
    <property type="evidence" value="ECO:0007669"/>
    <property type="project" value="InterPro"/>
</dbReference>
<dbReference type="InterPro" id="IPR029057">
    <property type="entry name" value="PRTase-like"/>
</dbReference>
<comment type="function">
    <text evidence="1">Catalyzes the synthesis of phosphoribosylpyrophosphate (PRPP) that is essential for nucleotide synthesis.</text>
</comment>
<keyword evidence="8" id="KW-0547">Nucleotide-binding</keyword>
<keyword evidence="11" id="KW-0460">Magnesium</keyword>
<comment type="subunit">
    <text evidence="12">Homodimer. The active form is probably a hexamer composed of 3 homodimers.</text>
</comment>
<dbReference type="NCBIfam" id="TIGR01251">
    <property type="entry name" value="ribP_PPkin"/>
    <property type="match status" value="1"/>
</dbReference>
<dbReference type="Gene3D" id="3.40.50.2020">
    <property type="match status" value="2"/>
</dbReference>
<dbReference type="Pfam" id="PF14572">
    <property type="entry name" value="Pribosyl_synth"/>
    <property type="match status" value="1"/>
</dbReference>
<keyword evidence="7" id="KW-0545">Nucleotide biosynthesis</keyword>
<evidence type="ECO:0000256" key="6">
    <source>
        <dbReference type="ARBA" id="ARBA00022723"/>
    </source>
</evidence>
<feature type="transmembrane region" description="Helical" evidence="13">
    <location>
        <begin position="701"/>
        <end position="731"/>
    </location>
</feature>
<dbReference type="InterPro" id="IPR000842">
    <property type="entry name" value="PRib_PP_synth_CS"/>
</dbReference>
<dbReference type="CDD" id="cd06223">
    <property type="entry name" value="PRTases_typeI"/>
    <property type="match status" value="1"/>
</dbReference>
<keyword evidence="9" id="KW-0418">Kinase</keyword>
<comment type="similarity">
    <text evidence="3">Belongs to the ribose-phosphate pyrophosphokinase family.</text>
</comment>
<dbReference type="GO" id="GO:0036038">
    <property type="term" value="C:MKS complex"/>
    <property type="evidence" value="ECO:0007669"/>
    <property type="project" value="InterPro"/>
</dbReference>
<dbReference type="GO" id="GO:0060271">
    <property type="term" value="P:cilium assembly"/>
    <property type="evidence" value="ECO:0007669"/>
    <property type="project" value="InterPro"/>
</dbReference>
<dbReference type="NCBIfam" id="NF002320">
    <property type="entry name" value="PRK01259.1"/>
    <property type="match status" value="1"/>
</dbReference>
<dbReference type="EC" id="2.7.6.1" evidence="4"/>
<evidence type="ECO:0000256" key="5">
    <source>
        <dbReference type="ARBA" id="ARBA00022679"/>
    </source>
</evidence>
<keyword evidence="16" id="KW-1185">Reference proteome</keyword>
<keyword evidence="13" id="KW-1133">Transmembrane helix</keyword>
<feature type="transmembrane region" description="Helical" evidence="13">
    <location>
        <begin position="666"/>
        <end position="689"/>
    </location>
</feature>
<feature type="transmembrane region" description="Helical" evidence="13">
    <location>
        <begin position="737"/>
        <end position="760"/>
    </location>
</feature>
<proteinExistence type="inferred from homology"/>
<evidence type="ECO:0000256" key="2">
    <source>
        <dbReference type="ARBA" id="ARBA00004996"/>
    </source>
</evidence>
<feature type="transmembrane region" description="Helical" evidence="13">
    <location>
        <begin position="1115"/>
        <end position="1133"/>
    </location>
</feature>
<dbReference type="GO" id="GO:0016301">
    <property type="term" value="F:kinase activity"/>
    <property type="evidence" value="ECO:0007669"/>
    <property type="project" value="UniProtKB-KW"/>
</dbReference>
<keyword evidence="13" id="KW-0472">Membrane</keyword>
<sequence>MSNIKVFSGNSNPDLSRAIAERLGLELSKVSLKKFSNQETSVEIGESVRGEDVYIVQSGSGEVNDNLMELLIMINACKIASAVRVTAVIPCYPYARQDKKDKSRAPISAKLVANMLSVAGADHIITMDLHASQIQGFFDIPVDNLYAEPAVLKWIKENIAEYGEAVIVSPDAGGAKRVTSIADRLNCGFALIHKARKKANEVESMVLVGDVSDRTAIIVDDMADTCGTLVLAVAKCKEAGATKVYGICTHGILSGQAIKKINESTVEAMVVTNTIPQAKKVEECDKIKIIDVSMILAEAIRRTHNLSGNGLYCVECTPPLTFDPSTQSCSPCPSELFIYLDTPPLLSGYPGNRTCVLCPLGTWTDQSGFSCAECGLDNCSQCLEPHNGRCFSSPLPSTPSTSFNYYIQHFTATVGLCRYGNQEACQRLVNLCVLQKYLKSDPACAEVLPSSSPLLPPLYYPSRGADELLADVSFSDTLYTSPHSQGVSRLPLMVAMFALNGSFLGLHDVSQQLLVCRDLPPRYQDAWKVGVQYEVDCLVGVASLSSSHLTFFDLYWRDRSDVLHPVPVLPRDYVEGESGEGVNRGDERGAWQLVTRFFLSEAVSSAPRYAHYITLRLRLDSGGRVFTPYLIVDYAEWEPDPQSTDSLKAGFAVDYSQDVSSFNTTMSVFAVVMAILVGVVCGLRLNGFLRRTGDLCCTVPAYVFTVAEFSGLMSSCLFLLLSLSSTVILILYKGQTLFVYTLPTGSQLLVFQIMLPLTLLGRLISVVHMIWGQCNIDIFLIDWERPSTARQQPTNQIAGHQPPVGGVVSIWRTYFVANEWNELQTLRRGLRPLSTLIVGLLFLQVIGLRHLAESDPTGHVTTSSWRYSAPHSPLLRFSLTSLVFTALAVSMRLYVVLCHERFVEDKIHQFIDLCSVSNVSVFIMWRRCYGYYIEGRSVHGRADTDMREMSDNLQKEQEDMCGRRGLMLNSDLQTFQIALTRQFRMQYDRILTLLRTEVPEGRDQIRGGDNMPHPPTEKGGVLETRIAAYEQMNSFLTAFISHNLQGTDYTVRTKVFLERLLDFELRGPEDRSLFYEDPSPSFPRLLFLGQEWSLWQLELLVFAFVDMLATDYVTAAVVTAFITGVVSVIREVLSRRNLANKTLVDRRFLI</sequence>
<evidence type="ECO:0000256" key="12">
    <source>
        <dbReference type="ARBA" id="ARBA00026067"/>
    </source>
</evidence>
<evidence type="ECO:0000259" key="14">
    <source>
        <dbReference type="Pfam" id="PF13793"/>
    </source>
</evidence>
<evidence type="ECO:0000256" key="13">
    <source>
        <dbReference type="SAM" id="Phobius"/>
    </source>
</evidence>
<dbReference type="GO" id="GO:0000287">
    <property type="term" value="F:magnesium ion binding"/>
    <property type="evidence" value="ECO:0007669"/>
    <property type="project" value="InterPro"/>
</dbReference>
<evidence type="ECO:0000256" key="4">
    <source>
        <dbReference type="ARBA" id="ARBA00013247"/>
    </source>
</evidence>
<accession>A0AA35STP3</accession>
<dbReference type="InterPro" id="IPR019170">
    <property type="entry name" value="Meckelin"/>
</dbReference>
<evidence type="ECO:0000256" key="3">
    <source>
        <dbReference type="ARBA" id="ARBA00006478"/>
    </source>
</evidence>
<dbReference type="GO" id="GO:0004749">
    <property type="term" value="F:ribose phosphate diphosphokinase activity"/>
    <property type="evidence" value="ECO:0007669"/>
    <property type="project" value="UniProtKB-EC"/>
</dbReference>
<evidence type="ECO:0000256" key="7">
    <source>
        <dbReference type="ARBA" id="ARBA00022727"/>
    </source>
</evidence>
<dbReference type="InterPro" id="IPR005946">
    <property type="entry name" value="Rib-P_diPkinase"/>
</dbReference>
<dbReference type="PANTHER" id="PTHR21274">
    <property type="entry name" value="MECKELIN"/>
    <property type="match status" value="1"/>
</dbReference>
<comment type="pathway">
    <text evidence="2">Metabolic intermediate biosynthesis; 5-phospho-alpha-D-ribose 1-diphosphate biosynthesis; 5-phospho-alpha-D-ribose 1-diphosphate from D-ribose 5-phosphate (route I): step 1/1.</text>
</comment>
<dbReference type="PROSITE" id="PS00114">
    <property type="entry name" value="PRPP_SYNTHASE"/>
    <property type="match status" value="1"/>
</dbReference>
<keyword evidence="6" id="KW-0479">Metal-binding</keyword>
<organism evidence="15 16">
    <name type="scientific">Geodia barretti</name>
    <name type="common">Barrett's horny sponge</name>
    <dbReference type="NCBI Taxonomy" id="519541"/>
    <lineage>
        <taxon>Eukaryota</taxon>
        <taxon>Metazoa</taxon>
        <taxon>Porifera</taxon>
        <taxon>Demospongiae</taxon>
        <taxon>Heteroscleromorpha</taxon>
        <taxon>Tetractinellida</taxon>
        <taxon>Astrophorina</taxon>
        <taxon>Geodiidae</taxon>
        <taxon>Geodia</taxon>
    </lineage>
</organism>
<dbReference type="InterPro" id="IPR000836">
    <property type="entry name" value="PRTase_dom"/>
</dbReference>
<dbReference type="PANTHER" id="PTHR21274:SF0">
    <property type="entry name" value="MECKELIN"/>
    <property type="match status" value="1"/>
</dbReference>
<dbReference type="SMART" id="SM01400">
    <property type="entry name" value="Pribosyltran_N"/>
    <property type="match status" value="1"/>
</dbReference>
<dbReference type="Proteomes" id="UP001174909">
    <property type="component" value="Unassembled WGS sequence"/>
</dbReference>
<dbReference type="GO" id="GO:0005524">
    <property type="term" value="F:ATP binding"/>
    <property type="evidence" value="ECO:0007669"/>
    <property type="project" value="UniProtKB-KW"/>
</dbReference>
<evidence type="ECO:0000313" key="15">
    <source>
        <dbReference type="EMBL" id="CAI8035990.1"/>
    </source>
</evidence>
<evidence type="ECO:0000256" key="1">
    <source>
        <dbReference type="ARBA" id="ARBA00003018"/>
    </source>
</evidence>
<reference evidence="15" key="1">
    <citation type="submission" date="2023-03" db="EMBL/GenBank/DDBJ databases">
        <authorList>
            <person name="Steffen K."/>
            <person name="Cardenas P."/>
        </authorList>
    </citation>
    <scope>NUCLEOTIDE SEQUENCE</scope>
</reference>
<dbReference type="AlphaFoldDB" id="A0AA35STP3"/>
<feature type="domain" description="Ribose-phosphate pyrophosphokinase N-terminal" evidence="14">
    <location>
        <begin position="4"/>
        <end position="120"/>
    </location>
</feature>
<evidence type="ECO:0000256" key="11">
    <source>
        <dbReference type="ARBA" id="ARBA00022842"/>
    </source>
</evidence>
<dbReference type="Pfam" id="PF13793">
    <property type="entry name" value="Pribosyltran_N"/>
    <property type="match status" value="1"/>
</dbReference>
<evidence type="ECO:0000256" key="9">
    <source>
        <dbReference type="ARBA" id="ARBA00022777"/>
    </source>
</evidence>
<keyword evidence="13" id="KW-0812">Transmembrane</keyword>
<keyword evidence="10" id="KW-0067">ATP-binding</keyword>
<feature type="transmembrane region" description="Helical" evidence="13">
    <location>
        <begin position="874"/>
        <end position="897"/>
    </location>
</feature>
<keyword evidence="5" id="KW-0808">Transferase</keyword>
<dbReference type="InterPro" id="IPR029099">
    <property type="entry name" value="Pribosyltran_N"/>
</dbReference>